<keyword evidence="3" id="KW-1185">Reference proteome</keyword>
<dbReference type="EMBL" id="JAPQYE010000003">
    <property type="protein sequence ID" value="MCZ0728321.1"/>
    <property type="molecule type" value="Genomic_DNA"/>
</dbReference>
<dbReference type="InterPro" id="IPR036291">
    <property type="entry name" value="NAD(P)-bd_dom_sf"/>
</dbReference>
<evidence type="ECO:0000313" key="2">
    <source>
        <dbReference type="EMBL" id="MCZ0728321.1"/>
    </source>
</evidence>
<sequence length="369" mass="38961">MVDTSAGRVHRVAHVGTGLTGTQALRAVIDDPALELVGLKVSTAEKAGVDAGRLAGGPDVGVLATDDAQAIRALAPDCVLYCATAVRREPEAIADIVGYLEAGINVVTISTIPMVYPAAAPSEWREAIDAASARGNSTFYATGAEPGFVSLNIPTAVLAGAGAVDSYRMDEYAIDLDKSYPIWDVLHESMGFGKPDGHVPARIASGKVNNDWETVVRYIADILGIELDSVELDWETLLAPDDLATAIGVIPHGTICGHRWQLAGMVEGRPAVGVQYFATVSSTPWPQRWPRPSRQDQGGMVIRVEGRPSMCVELYFEQSPDDRVNPGVAVTAMAAVNAIPAVVDAPVGVLENPLSGASIVSRQSRTIRT</sequence>
<organism evidence="2 3">
    <name type="scientific">Mycolicibacterium iranicum</name>
    <name type="common">Mycobacterium iranicum</name>
    <dbReference type="NCBI Taxonomy" id="912594"/>
    <lineage>
        <taxon>Bacteria</taxon>
        <taxon>Bacillati</taxon>
        <taxon>Actinomycetota</taxon>
        <taxon>Actinomycetes</taxon>
        <taxon>Mycobacteriales</taxon>
        <taxon>Mycobacteriaceae</taxon>
        <taxon>Mycolicibacterium</taxon>
    </lineage>
</organism>
<dbReference type="Gene3D" id="3.40.50.720">
    <property type="entry name" value="NAD(P)-binding Rossmann-like Domain"/>
    <property type="match status" value="1"/>
</dbReference>
<dbReference type="RefSeq" id="WP_234814070.1">
    <property type="nucleotide sequence ID" value="NZ_JAPQYE010000003.1"/>
</dbReference>
<evidence type="ECO:0000259" key="1">
    <source>
        <dbReference type="Pfam" id="PF19328"/>
    </source>
</evidence>
<comment type="caution">
    <text evidence="2">The sequence shown here is derived from an EMBL/GenBank/DDBJ whole genome shotgun (WGS) entry which is preliminary data.</text>
</comment>
<reference evidence="2" key="1">
    <citation type="submission" date="2022-12" db="EMBL/GenBank/DDBJ databases">
        <title>Whole genome sequence of Mycolicibacterium iranicum strain SBH312.</title>
        <authorList>
            <person name="Jani J."/>
            <person name="Arifin Mustapha Z."/>
            <person name="Ahmed K."/>
            <person name="Kai Ling C."/>
        </authorList>
    </citation>
    <scope>NUCLEOTIDE SEQUENCE</scope>
    <source>
        <strain evidence="2">SBH312</strain>
    </source>
</reference>
<dbReference type="Pfam" id="PF19328">
    <property type="entry name" value="DAP_DH_C"/>
    <property type="match status" value="1"/>
</dbReference>
<dbReference type="Proteomes" id="UP001084650">
    <property type="component" value="Unassembled WGS sequence"/>
</dbReference>
<proteinExistence type="predicted"/>
<dbReference type="InterPro" id="IPR045760">
    <property type="entry name" value="DAP_DH_C"/>
</dbReference>
<name>A0ABT4HEP4_MYCIR</name>
<dbReference type="CDD" id="cd24146">
    <property type="entry name" value="nat-AmDH_N_like"/>
    <property type="match status" value="1"/>
</dbReference>
<evidence type="ECO:0000313" key="3">
    <source>
        <dbReference type="Proteomes" id="UP001084650"/>
    </source>
</evidence>
<protein>
    <submittedName>
        <fullName evidence="2">Dihydrodipicolinate reductase</fullName>
    </submittedName>
</protein>
<gene>
    <name evidence="2" type="ORF">OY187_09695</name>
</gene>
<feature type="domain" description="2,4-diaminopentanoate dehydrogenase C-terminal" evidence="1">
    <location>
        <begin position="213"/>
        <end position="349"/>
    </location>
</feature>
<dbReference type="SUPFAM" id="SSF51735">
    <property type="entry name" value="NAD(P)-binding Rossmann-fold domains"/>
    <property type="match status" value="1"/>
</dbReference>
<accession>A0ABT4HEP4</accession>